<dbReference type="PRINTS" id="PR00081">
    <property type="entry name" value="GDHRDH"/>
</dbReference>
<dbReference type="PANTHER" id="PTHR42901:SF1">
    <property type="entry name" value="ALCOHOL DEHYDROGENASE"/>
    <property type="match status" value="1"/>
</dbReference>
<gene>
    <name evidence="3" type="ORF">G3446_08010</name>
</gene>
<protein>
    <submittedName>
        <fullName evidence="3">SDR family NAD(P)-dependent oxidoreductase</fullName>
    </submittedName>
</protein>
<name>A0A6M0JYW3_9GAMM</name>
<dbReference type="PANTHER" id="PTHR42901">
    <property type="entry name" value="ALCOHOL DEHYDROGENASE"/>
    <property type="match status" value="1"/>
</dbReference>
<evidence type="ECO:0000313" key="3">
    <source>
        <dbReference type="EMBL" id="NEV61833.1"/>
    </source>
</evidence>
<evidence type="ECO:0000313" key="4">
    <source>
        <dbReference type="Proteomes" id="UP000483379"/>
    </source>
</evidence>
<evidence type="ECO:0000256" key="1">
    <source>
        <dbReference type="ARBA" id="ARBA00006484"/>
    </source>
</evidence>
<accession>A0A6M0JYW3</accession>
<keyword evidence="2" id="KW-0560">Oxidoreductase</keyword>
<dbReference type="InterPro" id="IPR036291">
    <property type="entry name" value="NAD(P)-bd_dom_sf"/>
</dbReference>
<comment type="similarity">
    <text evidence="1">Belongs to the short-chain dehydrogenases/reductases (SDR) family.</text>
</comment>
<dbReference type="Proteomes" id="UP000483379">
    <property type="component" value="Unassembled WGS sequence"/>
</dbReference>
<evidence type="ECO:0000256" key="2">
    <source>
        <dbReference type="ARBA" id="ARBA00023002"/>
    </source>
</evidence>
<dbReference type="Gene3D" id="3.40.50.720">
    <property type="entry name" value="NAD(P)-binding Rossmann-like Domain"/>
    <property type="match status" value="1"/>
</dbReference>
<keyword evidence="4" id="KW-1185">Reference proteome</keyword>
<sequence length="262" mass="27732">MEKTQADDKPLSERIVLVTGALEGIGRAVSLASAAAGATVVLTSFKQKDLEPVYDEIVSRGGPEPAILPLNLHKATEADYIAAANVIGESFARLDGLVHCAAFAPYLSRIDDYDVKEWEKVVHVNLNAPFMLTQACLPLLRAAPDASVIFTSDRVGRTGKAYWGAFAAAKFGIEGLMQVLAEETSENGALRVNSIDPGVVRTTMRVTLYPGEDPNVNPLPETITPAYIALLGAQTRGLTGHAFSVDPETGGLAEYPGAAGSH</sequence>
<organism evidence="3 4">
    <name type="scientific">Thiorhodococcus minor</name>
    <dbReference type="NCBI Taxonomy" id="57489"/>
    <lineage>
        <taxon>Bacteria</taxon>
        <taxon>Pseudomonadati</taxon>
        <taxon>Pseudomonadota</taxon>
        <taxon>Gammaproteobacteria</taxon>
        <taxon>Chromatiales</taxon>
        <taxon>Chromatiaceae</taxon>
        <taxon>Thiorhodococcus</taxon>
    </lineage>
</organism>
<dbReference type="SUPFAM" id="SSF51735">
    <property type="entry name" value="NAD(P)-binding Rossmann-fold domains"/>
    <property type="match status" value="1"/>
</dbReference>
<dbReference type="RefSeq" id="WP_164452309.1">
    <property type="nucleotide sequence ID" value="NZ_JAAIJQ010000018.1"/>
</dbReference>
<dbReference type="Pfam" id="PF00106">
    <property type="entry name" value="adh_short"/>
    <property type="match status" value="1"/>
</dbReference>
<dbReference type="InterPro" id="IPR002347">
    <property type="entry name" value="SDR_fam"/>
</dbReference>
<dbReference type="AlphaFoldDB" id="A0A6M0JYW3"/>
<reference evidence="3 4" key="1">
    <citation type="submission" date="2020-02" db="EMBL/GenBank/DDBJ databases">
        <title>Genome sequences of Thiorhodococcus mannitoliphagus and Thiorhodococcus minor, purple sulfur photosynthetic bacteria in the gammaproteobacterial family, Chromatiaceae.</title>
        <authorList>
            <person name="Aviles F.A."/>
            <person name="Meyer T.E."/>
            <person name="Kyndt J.A."/>
        </authorList>
    </citation>
    <scope>NUCLEOTIDE SEQUENCE [LARGE SCALE GENOMIC DNA]</scope>
    <source>
        <strain evidence="3 4">DSM 11518</strain>
    </source>
</reference>
<proteinExistence type="inferred from homology"/>
<dbReference type="GO" id="GO:0016491">
    <property type="term" value="F:oxidoreductase activity"/>
    <property type="evidence" value="ECO:0007669"/>
    <property type="project" value="UniProtKB-KW"/>
</dbReference>
<dbReference type="EMBL" id="JAAIJQ010000018">
    <property type="protein sequence ID" value="NEV61833.1"/>
    <property type="molecule type" value="Genomic_DNA"/>
</dbReference>
<comment type="caution">
    <text evidence="3">The sequence shown here is derived from an EMBL/GenBank/DDBJ whole genome shotgun (WGS) entry which is preliminary data.</text>
</comment>